<dbReference type="OrthoDB" id="5243870at2"/>
<dbReference type="InterPro" id="IPR027417">
    <property type="entry name" value="P-loop_NTPase"/>
</dbReference>
<dbReference type="Gene3D" id="3.40.50.300">
    <property type="entry name" value="P-loop containing nucleotide triphosphate hydrolases"/>
    <property type="match status" value="1"/>
</dbReference>
<dbReference type="Proteomes" id="UP000199137">
    <property type="component" value="Unassembled WGS sequence"/>
</dbReference>
<reference evidence="1 2" key="1">
    <citation type="submission" date="2016-10" db="EMBL/GenBank/DDBJ databases">
        <authorList>
            <person name="de Groot N.N."/>
        </authorList>
    </citation>
    <scope>NUCLEOTIDE SEQUENCE [LARGE SCALE GENOMIC DNA]</scope>
    <source>
        <strain evidence="1 2">DSM 44637</strain>
    </source>
</reference>
<accession>A0A1I5WJL6</accession>
<dbReference type="RefSeq" id="WP_093575473.1">
    <property type="nucleotide sequence ID" value="NZ_FOWC01000009.1"/>
</dbReference>
<evidence type="ECO:0000313" key="1">
    <source>
        <dbReference type="EMBL" id="SFQ19738.1"/>
    </source>
</evidence>
<protein>
    <recommendedName>
        <fullName evidence="3">MinD-like ATPase involved in chromosome partitioning or flagellar assembly</fullName>
    </recommendedName>
</protein>
<gene>
    <name evidence="1" type="ORF">SAMN05421854_109258</name>
</gene>
<dbReference type="STRING" id="112413.SAMN05421854_109258"/>
<sequence length="280" mass="28651">MLIAVCSLKGSPGVTTLATALGARWPGHQSPIVVEVDPAGGDLMARFRLPDTPGLVSLAAAARGRGGTDPTLLAQHTQLLPGGLRVVLGPVGAEQARAALMVLASGLSSPLRRAADHPDTTVIADCGRVDPDSPALPIIRSADAMLLLARPHDDELAHVALKLQAAQQWSRRPCFILVGDGYPTAEVSQALRIPVMGRVPRDAKGAAVLCGQGTSRRGPDKSALGRAAATIALNLAAHGLQPATANSPQAPHLRLAVAGEPVSGASLQPLGPQTRNGVTP</sequence>
<evidence type="ECO:0008006" key="3">
    <source>
        <dbReference type="Google" id="ProtNLM"/>
    </source>
</evidence>
<proteinExistence type="predicted"/>
<dbReference type="SUPFAM" id="SSF52540">
    <property type="entry name" value="P-loop containing nucleoside triphosphate hydrolases"/>
    <property type="match status" value="1"/>
</dbReference>
<organism evidence="1 2">
    <name type="scientific">Amycolatopsis rubida</name>
    <dbReference type="NCBI Taxonomy" id="112413"/>
    <lineage>
        <taxon>Bacteria</taxon>
        <taxon>Bacillati</taxon>
        <taxon>Actinomycetota</taxon>
        <taxon>Actinomycetes</taxon>
        <taxon>Pseudonocardiales</taxon>
        <taxon>Pseudonocardiaceae</taxon>
        <taxon>Amycolatopsis</taxon>
    </lineage>
</organism>
<evidence type="ECO:0000313" key="2">
    <source>
        <dbReference type="Proteomes" id="UP000199137"/>
    </source>
</evidence>
<dbReference type="EMBL" id="FOWC01000009">
    <property type="protein sequence ID" value="SFQ19738.1"/>
    <property type="molecule type" value="Genomic_DNA"/>
</dbReference>
<name>A0A1I5WJL6_9PSEU</name>
<dbReference type="AlphaFoldDB" id="A0A1I5WJL6"/>